<feature type="domain" description="NADP-dependent oxidoreductase" evidence="2">
    <location>
        <begin position="43"/>
        <end position="340"/>
    </location>
</feature>
<dbReference type="InterPro" id="IPR036812">
    <property type="entry name" value="NAD(P)_OxRdtase_dom_sf"/>
</dbReference>
<name>A0A1I6DZC3_9PSEU</name>
<dbReference type="GO" id="GO:0016491">
    <property type="term" value="F:oxidoreductase activity"/>
    <property type="evidence" value="ECO:0007669"/>
    <property type="project" value="UniProtKB-KW"/>
</dbReference>
<dbReference type="CDD" id="cd19087">
    <property type="entry name" value="AKR_AKR12A1_B1_C1"/>
    <property type="match status" value="1"/>
</dbReference>
<dbReference type="AlphaFoldDB" id="A0A1I6DZC3"/>
<dbReference type="GO" id="GO:0005829">
    <property type="term" value="C:cytosol"/>
    <property type="evidence" value="ECO:0007669"/>
    <property type="project" value="UniProtKB-ARBA"/>
</dbReference>
<evidence type="ECO:0000313" key="3">
    <source>
        <dbReference type="EMBL" id="SFR10747.1"/>
    </source>
</evidence>
<evidence type="ECO:0000313" key="4">
    <source>
        <dbReference type="Proteomes" id="UP000198583"/>
    </source>
</evidence>
<evidence type="ECO:0000259" key="2">
    <source>
        <dbReference type="Pfam" id="PF00248"/>
    </source>
</evidence>
<dbReference type="InterPro" id="IPR023210">
    <property type="entry name" value="NADP_OxRdtase_dom"/>
</dbReference>
<dbReference type="SUPFAM" id="SSF51430">
    <property type="entry name" value="NAD(P)-linked oxidoreductase"/>
    <property type="match status" value="1"/>
</dbReference>
<evidence type="ECO:0000256" key="1">
    <source>
        <dbReference type="ARBA" id="ARBA00023002"/>
    </source>
</evidence>
<dbReference type="STRING" id="84724.SAMN04488564_103462"/>
<accession>A0A1I6DZC3</accession>
<organism evidence="3 4">
    <name type="scientific">Lentzea waywayandensis</name>
    <dbReference type="NCBI Taxonomy" id="84724"/>
    <lineage>
        <taxon>Bacteria</taxon>
        <taxon>Bacillati</taxon>
        <taxon>Actinomycetota</taxon>
        <taxon>Actinomycetes</taxon>
        <taxon>Pseudonocardiales</taxon>
        <taxon>Pseudonocardiaceae</taxon>
        <taxon>Lentzea</taxon>
    </lineage>
</organism>
<dbReference type="FunFam" id="3.20.20.100:FF:000004">
    <property type="entry name" value="Oxidoreductase, aldo/keto reductase"/>
    <property type="match status" value="1"/>
</dbReference>
<gene>
    <name evidence="3" type="ORF">SAMN04488564_103462</name>
</gene>
<dbReference type="PANTHER" id="PTHR43364:SF5">
    <property type="entry name" value="REDUCTASE"/>
    <property type="match status" value="1"/>
</dbReference>
<sequence>MALNTVKSVATWSNSTWHNAAPRGRVSVMEYTNLGRSGLSVSRLCLGTMNFGPETSEADSHAIMDRAHEHGLNFFDTANVYGWKKGEGVTENIIGNWFAKGGTRRERTVVATKLYGSMGDWPNETKLSALNIRRAADASLKRLQTDYIDLYQMHHVDRATPWDEIWEAFSVLRQQGKVIYFGSSNFAGWHIAQAAEAARTRGFLGLVSEQSIYNLMTRWVELEVLPAARHYGLGVIPWSPLHGGLLGGVLRKQREGGASRSASGRSADALEKYRDTIDAYEKLCAEIGEDPANVGLAWLLHQDGVTAPIIGPRTVEQLDNSLRAAELKLDAEVLGKLDELFPAPGPNGSKPAPEAYAW</sequence>
<dbReference type="EMBL" id="FOYL01000003">
    <property type="protein sequence ID" value="SFR10747.1"/>
    <property type="molecule type" value="Genomic_DNA"/>
</dbReference>
<dbReference type="Proteomes" id="UP000198583">
    <property type="component" value="Unassembled WGS sequence"/>
</dbReference>
<dbReference type="Gene3D" id="3.20.20.100">
    <property type="entry name" value="NADP-dependent oxidoreductase domain"/>
    <property type="match status" value="1"/>
</dbReference>
<dbReference type="Pfam" id="PF00248">
    <property type="entry name" value="Aldo_ket_red"/>
    <property type="match status" value="1"/>
</dbReference>
<keyword evidence="4" id="KW-1185">Reference proteome</keyword>
<protein>
    <submittedName>
        <fullName evidence="3">Predicted oxidoreductase</fullName>
    </submittedName>
</protein>
<reference evidence="4" key="1">
    <citation type="submission" date="2016-10" db="EMBL/GenBank/DDBJ databases">
        <authorList>
            <person name="Varghese N."/>
            <person name="Submissions S."/>
        </authorList>
    </citation>
    <scope>NUCLEOTIDE SEQUENCE [LARGE SCALE GENOMIC DNA]</scope>
    <source>
        <strain evidence="4">DSM 44232</strain>
    </source>
</reference>
<keyword evidence="1" id="KW-0560">Oxidoreductase</keyword>
<dbReference type="InterPro" id="IPR050523">
    <property type="entry name" value="AKR_Detox_Biosynth"/>
</dbReference>
<proteinExistence type="predicted"/>
<dbReference type="PANTHER" id="PTHR43364">
    <property type="entry name" value="NADH-SPECIFIC METHYLGLYOXAL REDUCTASE-RELATED"/>
    <property type="match status" value="1"/>
</dbReference>